<dbReference type="SUPFAM" id="SSF51197">
    <property type="entry name" value="Clavaminate synthase-like"/>
    <property type="match status" value="1"/>
</dbReference>
<dbReference type="InterPro" id="IPR008775">
    <property type="entry name" value="Phytyl_CoA_dOase-like"/>
</dbReference>
<keyword evidence="1" id="KW-0560">Oxidoreductase</keyword>
<dbReference type="GO" id="GO:0016706">
    <property type="term" value="F:2-oxoglutarate-dependent dioxygenase activity"/>
    <property type="evidence" value="ECO:0007669"/>
    <property type="project" value="UniProtKB-ARBA"/>
</dbReference>
<reference evidence="1" key="1">
    <citation type="submission" date="2021-01" db="EMBL/GenBank/DDBJ databases">
        <title>Genomic Encyclopedia of Type Strains, Phase IV (KMG-IV): sequencing the most valuable type-strain genomes for metagenomic binning, comparative biology and taxonomic classification.</title>
        <authorList>
            <person name="Goeker M."/>
        </authorList>
    </citation>
    <scope>NUCLEOTIDE SEQUENCE</scope>
    <source>
        <strain evidence="1">DSM 25523</strain>
    </source>
</reference>
<evidence type="ECO:0000313" key="1">
    <source>
        <dbReference type="EMBL" id="MBM7589645.1"/>
    </source>
</evidence>
<protein>
    <submittedName>
        <fullName evidence="1">Ectoine hydroxylase-related dioxygenase (Phytanoyl-CoA dioxygenase family)</fullName>
    </submittedName>
</protein>
<dbReference type="GO" id="GO:0005506">
    <property type="term" value="F:iron ion binding"/>
    <property type="evidence" value="ECO:0007669"/>
    <property type="project" value="UniProtKB-ARBA"/>
</dbReference>
<dbReference type="RefSeq" id="WP_204517368.1">
    <property type="nucleotide sequence ID" value="NZ_BAABIN010000038.1"/>
</dbReference>
<dbReference type="Pfam" id="PF05721">
    <property type="entry name" value="PhyH"/>
    <property type="match status" value="1"/>
</dbReference>
<comment type="caution">
    <text evidence="1">The sequence shown here is derived from an EMBL/GenBank/DDBJ whole genome shotgun (WGS) entry which is preliminary data.</text>
</comment>
<accession>A0A938Y1W0</accession>
<dbReference type="Gene3D" id="2.60.120.620">
    <property type="entry name" value="q2cbj1_9rhob like domain"/>
    <property type="match status" value="1"/>
</dbReference>
<dbReference type="PANTHER" id="PTHR20883:SF48">
    <property type="entry name" value="ECTOINE DIOXYGENASE"/>
    <property type="match status" value="1"/>
</dbReference>
<evidence type="ECO:0000313" key="2">
    <source>
        <dbReference type="Proteomes" id="UP000717624"/>
    </source>
</evidence>
<organism evidence="1 2">
    <name type="scientific">Brevibacillus fulvus</name>
    <dbReference type="NCBI Taxonomy" id="1125967"/>
    <lineage>
        <taxon>Bacteria</taxon>
        <taxon>Bacillati</taxon>
        <taxon>Bacillota</taxon>
        <taxon>Bacilli</taxon>
        <taxon>Bacillales</taxon>
        <taxon>Paenibacillaceae</taxon>
        <taxon>Brevibacillus</taxon>
    </lineage>
</organism>
<name>A0A938Y1W0_9BACL</name>
<dbReference type="Proteomes" id="UP000717624">
    <property type="component" value="Unassembled WGS sequence"/>
</dbReference>
<sequence length="280" mass="32026">MSKSIGERERTFFAETGYLVIKEMFQPEEIAAIKNEYEKIWLQMLASGEIKQDPLRPLESLYPNRFRDFHRENERIARFSLDPRVIELLEELLEEEPLVIQTSYFFKPPGSRGLSLHQDNYTVGVHPGTTYAVWVSLDATDEENGGLLIVPGTHKLDLLSCEFVPGSSAAYAGEMTPIPPGFRRVQISTRPGDVVIFTGYTMHGSPRNRSENRYRQAFVTHFAKSSLEKITHNYSYLMNKKGQRVRKPINTSPKVVEISGTVFNYQNLSYHDQVFSKVKG</sequence>
<keyword evidence="2" id="KW-1185">Reference proteome</keyword>
<keyword evidence="1" id="KW-0223">Dioxygenase</keyword>
<dbReference type="PANTHER" id="PTHR20883">
    <property type="entry name" value="PHYTANOYL-COA DIOXYGENASE DOMAIN CONTAINING 1"/>
    <property type="match status" value="1"/>
</dbReference>
<proteinExistence type="predicted"/>
<dbReference type="EMBL" id="JAFBEB010000003">
    <property type="protein sequence ID" value="MBM7589645.1"/>
    <property type="molecule type" value="Genomic_DNA"/>
</dbReference>
<gene>
    <name evidence="1" type="ORF">JOD01_001245</name>
</gene>
<dbReference type="AlphaFoldDB" id="A0A938Y1W0"/>